<keyword evidence="5 7" id="KW-0694">RNA-binding</keyword>
<dbReference type="InterPro" id="IPR001650">
    <property type="entry name" value="Helicase_C-like"/>
</dbReference>
<reference evidence="11" key="1">
    <citation type="journal article" date="2022" name="G3 (Bethesda)">
        <title>High quality genome of the basidiomycete yeast Dioszegia hungarica PDD-24b-2 isolated from cloud water.</title>
        <authorList>
            <person name="Jarrige D."/>
            <person name="Haridas S."/>
            <person name="Bleykasten-Grosshans C."/>
            <person name="Joly M."/>
            <person name="Nadalig T."/>
            <person name="Sancelme M."/>
            <person name="Vuilleumier S."/>
            <person name="Grigoriev I.V."/>
            <person name="Amato P."/>
            <person name="Bringel F."/>
        </authorList>
    </citation>
    <scope>NUCLEOTIDE SEQUENCE</scope>
    <source>
        <strain evidence="11">PDD-24b-2</strain>
    </source>
</reference>
<feature type="compositionally biased region" description="Gly residues" evidence="8">
    <location>
        <begin position="557"/>
        <end position="632"/>
    </location>
</feature>
<evidence type="ECO:0000256" key="1">
    <source>
        <dbReference type="ARBA" id="ARBA00022741"/>
    </source>
</evidence>
<keyword evidence="1 6" id="KW-0547">Nucleotide-binding</keyword>
<feature type="compositionally biased region" description="Gly residues" evidence="8">
    <location>
        <begin position="643"/>
        <end position="655"/>
    </location>
</feature>
<evidence type="ECO:0000313" key="11">
    <source>
        <dbReference type="EMBL" id="KAI9631920.1"/>
    </source>
</evidence>
<dbReference type="PROSITE" id="PS51192">
    <property type="entry name" value="HELICASE_ATP_BIND_1"/>
    <property type="match status" value="1"/>
</dbReference>
<dbReference type="Pfam" id="PF00271">
    <property type="entry name" value="Helicase_C"/>
    <property type="match status" value="1"/>
</dbReference>
<evidence type="ECO:0000256" key="3">
    <source>
        <dbReference type="ARBA" id="ARBA00022806"/>
    </source>
</evidence>
<dbReference type="AlphaFoldDB" id="A0AA38LQI2"/>
<dbReference type="Pfam" id="PF00270">
    <property type="entry name" value="DEAD"/>
    <property type="match status" value="1"/>
</dbReference>
<dbReference type="InterPro" id="IPR014001">
    <property type="entry name" value="Helicase_ATP-bd"/>
</dbReference>
<feature type="region of interest" description="Disordered" evidence="8">
    <location>
        <begin position="554"/>
        <end position="661"/>
    </location>
</feature>
<evidence type="ECO:0000256" key="6">
    <source>
        <dbReference type="RuleBase" id="RU000492"/>
    </source>
</evidence>
<dbReference type="RefSeq" id="XP_052941697.1">
    <property type="nucleotide sequence ID" value="XM_053086355.1"/>
</dbReference>
<evidence type="ECO:0000256" key="8">
    <source>
        <dbReference type="SAM" id="MobiDB-lite"/>
    </source>
</evidence>
<dbReference type="PROSITE" id="PS51194">
    <property type="entry name" value="HELICASE_CTER"/>
    <property type="match status" value="1"/>
</dbReference>
<dbReference type="InterPro" id="IPR011545">
    <property type="entry name" value="DEAD/DEAH_box_helicase_dom"/>
</dbReference>
<dbReference type="GO" id="GO:0003724">
    <property type="term" value="F:RNA helicase activity"/>
    <property type="evidence" value="ECO:0007669"/>
    <property type="project" value="UniProtKB-EC"/>
</dbReference>
<evidence type="ECO:0000256" key="2">
    <source>
        <dbReference type="ARBA" id="ARBA00022801"/>
    </source>
</evidence>
<organism evidence="11 12">
    <name type="scientific">Dioszegia hungarica</name>
    <dbReference type="NCBI Taxonomy" id="4972"/>
    <lineage>
        <taxon>Eukaryota</taxon>
        <taxon>Fungi</taxon>
        <taxon>Dikarya</taxon>
        <taxon>Basidiomycota</taxon>
        <taxon>Agaricomycotina</taxon>
        <taxon>Tremellomycetes</taxon>
        <taxon>Tremellales</taxon>
        <taxon>Bulleribasidiaceae</taxon>
        <taxon>Dioszegia</taxon>
    </lineage>
</organism>
<comment type="catalytic activity">
    <reaction evidence="7">
        <text>ATP + H2O = ADP + phosphate + H(+)</text>
        <dbReference type="Rhea" id="RHEA:13065"/>
        <dbReference type="ChEBI" id="CHEBI:15377"/>
        <dbReference type="ChEBI" id="CHEBI:15378"/>
        <dbReference type="ChEBI" id="CHEBI:30616"/>
        <dbReference type="ChEBI" id="CHEBI:43474"/>
        <dbReference type="ChEBI" id="CHEBI:456216"/>
        <dbReference type="EC" id="3.6.4.13"/>
    </reaction>
</comment>
<comment type="domain">
    <text evidence="7">The Q motif is unique to and characteristic of the DEAD box family of RNA helicases and controls ATP binding and hydrolysis.</text>
</comment>
<dbReference type="SMART" id="SM00490">
    <property type="entry name" value="HELICc"/>
    <property type="match status" value="1"/>
</dbReference>
<evidence type="ECO:0000256" key="5">
    <source>
        <dbReference type="ARBA" id="ARBA00022884"/>
    </source>
</evidence>
<dbReference type="CDD" id="cd18787">
    <property type="entry name" value="SF2_C_DEAD"/>
    <property type="match status" value="1"/>
</dbReference>
<feature type="domain" description="Helicase C-terminal" evidence="10">
    <location>
        <begin position="313"/>
        <end position="464"/>
    </location>
</feature>
<evidence type="ECO:0000256" key="7">
    <source>
        <dbReference type="RuleBase" id="RU365068"/>
    </source>
</evidence>
<dbReference type="PANTHER" id="PTHR24031">
    <property type="entry name" value="RNA HELICASE"/>
    <property type="match status" value="1"/>
</dbReference>
<protein>
    <recommendedName>
        <fullName evidence="7">ATP-dependent RNA helicase</fullName>
        <ecNumber evidence="7">3.6.4.13</ecNumber>
    </recommendedName>
</protein>
<comment type="similarity">
    <text evidence="6">Belongs to the DEAD box helicase family.</text>
</comment>
<evidence type="ECO:0000256" key="4">
    <source>
        <dbReference type="ARBA" id="ARBA00022840"/>
    </source>
</evidence>
<dbReference type="SMART" id="SM00487">
    <property type="entry name" value="DEXDc"/>
    <property type="match status" value="1"/>
</dbReference>
<evidence type="ECO:0000259" key="9">
    <source>
        <dbReference type="PROSITE" id="PS51192"/>
    </source>
</evidence>
<dbReference type="SUPFAM" id="SSF52540">
    <property type="entry name" value="P-loop containing nucleoside triphosphate hydrolases"/>
    <property type="match status" value="1"/>
</dbReference>
<accession>A0AA38LQI2</accession>
<keyword evidence="12" id="KW-1185">Reference proteome</keyword>
<keyword evidence="4 6" id="KW-0067">ATP-binding</keyword>
<dbReference type="EMBL" id="JAKWFO010000016">
    <property type="protein sequence ID" value="KAI9631920.1"/>
    <property type="molecule type" value="Genomic_DNA"/>
</dbReference>
<evidence type="ECO:0000313" key="12">
    <source>
        <dbReference type="Proteomes" id="UP001164286"/>
    </source>
</evidence>
<keyword evidence="3 6" id="KW-0347">Helicase</keyword>
<dbReference type="GO" id="GO:0005524">
    <property type="term" value="F:ATP binding"/>
    <property type="evidence" value="ECO:0007669"/>
    <property type="project" value="UniProtKB-UniRule"/>
</dbReference>
<dbReference type="InterPro" id="IPR000629">
    <property type="entry name" value="RNA-helicase_DEAD-box_CS"/>
</dbReference>
<dbReference type="InterPro" id="IPR027417">
    <property type="entry name" value="P-loop_NTPase"/>
</dbReference>
<dbReference type="Proteomes" id="UP001164286">
    <property type="component" value="Unassembled WGS sequence"/>
</dbReference>
<feature type="region of interest" description="Disordered" evidence="8">
    <location>
        <begin position="1"/>
        <end position="60"/>
    </location>
</feature>
<name>A0AA38LQI2_9TREE</name>
<feature type="compositionally biased region" description="Polar residues" evidence="8">
    <location>
        <begin position="33"/>
        <end position="54"/>
    </location>
</feature>
<comment type="function">
    <text evidence="7">RNA helicase.</text>
</comment>
<comment type="caution">
    <text evidence="11">The sequence shown here is derived from an EMBL/GenBank/DDBJ whole genome shotgun (WGS) entry which is preliminary data.</text>
</comment>
<keyword evidence="2 6" id="KW-0378">Hydrolase</keyword>
<dbReference type="GeneID" id="77725556"/>
<proteinExistence type="inferred from homology"/>
<feature type="domain" description="Helicase ATP-binding" evidence="9">
    <location>
        <begin position="94"/>
        <end position="277"/>
    </location>
</feature>
<dbReference type="Gene3D" id="3.40.50.300">
    <property type="entry name" value="P-loop containing nucleotide triphosphate hydrolases"/>
    <property type="match status" value="2"/>
</dbReference>
<gene>
    <name evidence="11" type="ORF">MKK02DRAFT_21042</name>
</gene>
<dbReference type="GO" id="GO:0003723">
    <property type="term" value="F:RNA binding"/>
    <property type="evidence" value="ECO:0007669"/>
    <property type="project" value="UniProtKB-UniRule"/>
</dbReference>
<dbReference type="PROSITE" id="PS00039">
    <property type="entry name" value="DEAD_ATP_HELICASE"/>
    <property type="match status" value="1"/>
</dbReference>
<dbReference type="EC" id="3.6.4.13" evidence="7"/>
<evidence type="ECO:0000259" key="10">
    <source>
        <dbReference type="PROSITE" id="PS51194"/>
    </source>
</evidence>
<dbReference type="GO" id="GO:0016787">
    <property type="term" value="F:hydrolase activity"/>
    <property type="evidence" value="ECO:0007669"/>
    <property type="project" value="UniProtKB-KW"/>
</dbReference>
<sequence length="661" mass="67653">MSAPPARGGSRGGFRGRGGPRKPQQPRAAGSAIPQQFSGVASTTDSTPAPSGTVTPAVEGGSGVRFRDFEGLSEQVLKGIPFECTDYQVQAATLPAVLAGRDLLAQAKTGTGKTLAFLVPTIQRLITAPAPPASSTSVLILSPTRELAMQISVAAEGLLRNHQDTLGVRCVVGGTNMQKDIRDLKSRRADILIATPGRLLDLIENAGIAQRFAGIRSLILDEADRLLDQGFRRELVKIIESLPQKSAQPRQTLLFSATIPAEVHNIASLALDKNHEFISTLTEEDVNVHEHVIQESLVVPDTEVLVAGAEVIFREQSLSAERGGFKVMVFLPTARSAAIMADIFNGLDASIAVPVWEIHSRMSQPARIKAIEHFRAAPTGVLFSSDVMARGIDVKGVTGVVQIGLPANPEQYVHRLGRTARAGSKGHGVVVLGAFESSFLRNKILQTFNILPYSGSTPATRDSARQHIDAALRTVSDEAKTQAYQAWLGYYNGSTKALGWNQGQLINGANEFARVSLRYEGSGSGAEWKPPGLLAKTVGKMGLKGAPGLNVVREVQGAGGGGGGGGRGQGGGRGGGGGGGGGRGGGGGGRGGGGGGAGRGGGAGGGGGGGRTVPGSGVPGSGPPVGGGGDAPGRGQKRPNSQRGGGAGGQGPAKGGRGRGM</sequence>